<accession>A0A9D4KJT1</accession>
<sequence length="124" mass="14080">MCHKLIRKKRSTNSNTTNVIVVGRTKLTASEEILQGSRHFEDMATPNQDNNYDPFNYEKTKQHIAAFFYYKEVRTAISNMNNINAPDLMGFPPEDFKLGGPALTSGLVNIIKIIFQQKNITNSL</sequence>
<evidence type="ECO:0000313" key="2">
    <source>
        <dbReference type="Proteomes" id="UP000828390"/>
    </source>
</evidence>
<dbReference type="AlphaFoldDB" id="A0A9D4KJT1"/>
<dbReference type="EMBL" id="JAIWYP010000004">
    <property type="protein sequence ID" value="KAH3840819.1"/>
    <property type="molecule type" value="Genomic_DNA"/>
</dbReference>
<reference evidence="1" key="1">
    <citation type="journal article" date="2019" name="bioRxiv">
        <title>The Genome of the Zebra Mussel, Dreissena polymorpha: A Resource for Invasive Species Research.</title>
        <authorList>
            <person name="McCartney M.A."/>
            <person name="Auch B."/>
            <person name="Kono T."/>
            <person name="Mallez S."/>
            <person name="Zhang Y."/>
            <person name="Obille A."/>
            <person name="Becker A."/>
            <person name="Abrahante J.E."/>
            <person name="Garbe J."/>
            <person name="Badalamenti J.P."/>
            <person name="Herman A."/>
            <person name="Mangelson H."/>
            <person name="Liachko I."/>
            <person name="Sullivan S."/>
            <person name="Sone E.D."/>
            <person name="Koren S."/>
            <person name="Silverstein K.A.T."/>
            <person name="Beckman K.B."/>
            <person name="Gohl D.M."/>
        </authorList>
    </citation>
    <scope>NUCLEOTIDE SEQUENCE</scope>
    <source>
        <strain evidence="1">Duluth1</strain>
        <tissue evidence="1">Whole animal</tissue>
    </source>
</reference>
<comment type="caution">
    <text evidence="1">The sequence shown here is derived from an EMBL/GenBank/DDBJ whole genome shotgun (WGS) entry which is preliminary data.</text>
</comment>
<name>A0A9D4KJT1_DREPO</name>
<reference evidence="1" key="2">
    <citation type="submission" date="2020-11" db="EMBL/GenBank/DDBJ databases">
        <authorList>
            <person name="McCartney M.A."/>
            <person name="Auch B."/>
            <person name="Kono T."/>
            <person name="Mallez S."/>
            <person name="Becker A."/>
            <person name="Gohl D.M."/>
            <person name="Silverstein K.A.T."/>
            <person name="Koren S."/>
            <person name="Bechman K.B."/>
            <person name="Herman A."/>
            <person name="Abrahante J.E."/>
            <person name="Garbe J."/>
        </authorList>
    </citation>
    <scope>NUCLEOTIDE SEQUENCE</scope>
    <source>
        <strain evidence="1">Duluth1</strain>
        <tissue evidence="1">Whole animal</tissue>
    </source>
</reference>
<gene>
    <name evidence="1" type="ORF">DPMN_114275</name>
</gene>
<dbReference type="Proteomes" id="UP000828390">
    <property type="component" value="Unassembled WGS sequence"/>
</dbReference>
<keyword evidence="2" id="KW-1185">Reference proteome</keyword>
<protein>
    <submittedName>
        <fullName evidence="1">Uncharacterized protein</fullName>
    </submittedName>
</protein>
<proteinExistence type="predicted"/>
<organism evidence="1 2">
    <name type="scientific">Dreissena polymorpha</name>
    <name type="common">Zebra mussel</name>
    <name type="synonym">Mytilus polymorpha</name>
    <dbReference type="NCBI Taxonomy" id="45954"/>
    <lineage>
        <taxon>Eukaryota</taxon>
        <taxon>Metazoa</taxon>
        <taxon>Spiralia</taxon>
        <taxon>Lophotrochozoa</taxon>
        <taxon>Mollusca</taxon>
        <taxon>Bivalvia</taxon>
        <taxon>Autobranchia</taxon>
        <taxon>Heteroconchia</taxon>
        <taxon>Euheterodonta</taxon>
        <taxon>Imparidentia</taxon>
        <taxon>Neoheterodontei</taxon>
        <taxon>Myida</taxon>
        <taxon>Dreissenoidea</taxon>
        <taxon>Dreissenidae</taxon>
        <taxon>Dreissena</taxon>
    </lineage>
</organism>
<evidence type="ECO:0000313" key="1">
    <source>
        <dbReference type="EMBL" id="KAH3840819.1"/>
    </source>
</evidence>